<dbReference type="PROSITE" id="PS00134">
    <property type="entry name" value="TRYPSIN_HIS"/>
    <property type="match status" value="1"/>
</dbReference>
<keyword evidence="8" id="KW-1185">Reference proteome</keyword>
<evidence type="ECO:0000259" key="6">
    <source>
        <dbReference type="PROSITE" id="PS50240"/>
    </source>
</evidence>
<evidence type="ECO:0000256" key="2">
    <source>
        <dbReference type="ARBA" id="ARBA00024195"/>
    </source>
</evidence>
<dbReference type="CDD" id="cd00190">
    <property type="entry name" value="Tryp_SPc"/>
    <property type="match status" value="1"/>
</dbReference>
<evidence type="ECO:0000313" key="7">
    <source>
        <dbReference type="EMBL" id="CAH0675492.1"/>
    </source>
</evidence>
<evidence type="ECO:0000256" key="4">
    <source>
        <dbReference type="SAM" id="Phobius"/>
    </source>
</evidence>
<dbReference type="SMART" id="SM00020">
    <property type="entry name" value="Tryp_SPc"/>
    <property type="match status" value="1"/>
</dbReference>
<dbReference type="InterPro" id="IPR001254">
    <property type="entry name" value="Trypsin_dom"/>
</dbReference>
<dbReference type="InterPro" id="IPR033116">
    <property type="entry name" value="TRYPSIN_SER"/>
</dbReference>
<gene>
    <name evidence="7" type="ORF">CHILSU_LOCUS2904</name>
</gene>
<dbReference type="SUPFAM" id="SSF50494">
    <property type="entry name" value="Trypsin-like serine proteases"/>
    <property type="match status" value="1"/>
</dbReference>
<evidence type="ECO:0000313" key="8">
    <source>
        <dbReference type="Proteomes" id="UP001153292"/>
    </source>
</evidence>
<dbReference type="InterPro" id="IPR001314">
    <property type="entry name" value="Peptidase_S1A"/>
</dbReference>
<keyword evidence="4" id="KW-0812">Transmembrane</keyword>
<organism evidence="7 8">
    <name type="scientific">Chilo suppressalis</name>
    <name type="common">Asiatic rice borer moth</name>
    <dbReference type="NCBI Taxonomy" id="168631"/>
    <lineage>
        <taxon>Eukaryota</taxon>
        <taxon>Metazoa</taxon>
        <taxon>Ecdysozoa</taxon>
        <taxon>Arthropoda</taxon>
        <taxon>Hexapoda</taxon>
        <taxon>Insecta</taxon>
        <taxon>Pterygota</taxon>
        <taxon>Neoptera</taxon>
        <taxon>Endopterygota</taxon>
        <taxon>Lepidoptera</taxon>
        <taxon>Glossata</taxon>
        <taxon>Ditrysia</taxon>
        <taxon>Pyraloidea</taxon>
        <taxon>Crambidae</taxon>
        <taxon>Crambinae</taxon>
        <taxon>Chilo</taxon>
    </lineage>
</organism>
<dbReference type="EMBL" id="OU963908">
    <property type="protein sequence ID" value="CAH0675492.1"/>
    <property type="molecule type" value="Genomic_DNA"/>
</dbReference>
<feature type="chain" id="PRO_5045515393" description="Peptidase S1 domain-containing protein" evidence="5">
    <location>
        <begin position="28"/>
        <end position="385"/>
    </location>
</feature>
<feature type="signal peptide" evidence="5">
    <location>
        <begin position="1"/>
        <end position="27"/>
    </location>
</feature>
<name>A0ABN8EAE1_CHISP</name>
<comment type="similarity">
    <text evidence="2">Belongs to the peptidase S1 family. CLIP subfamily.</text>
</comment>
<sequence length="385" mass="43778">MKFLSVCQNIHFSIILFLLLVLKKCDSQVFEQPIKVDENHLVPRVVSGCPAKLGDVPYQVGFKTLQSRPRHLYRTFCGGVIIAPNKLLSAAHCFEINKSGREKKSIIVPDYQLSRKYAVAGSLVNKQVYRTDNSEDGQWRKLKEAVYPSDFMFPQNDICIVFTIDPFTFNDYISSIPYASKYKDYKGECLTSGYGKLNKPFSEKKLKSDKLMLANLAIIPAYWCSKKHRKNMRHFICTSDKVTDVGKGDSGGPLVCAKTGDPNDKGEGIVVGIVSGNKLYSGSFFTRVSSFSNYIDRNNANNLLLSAIVYIFPAINILWICLFCLSLIVVISTNIIKKLWNYLLHRFKTYFTSRKLYIFCVIKNHQYNKGRLAKKLRSNKTLVLC</sequence>
<dbReference type="InterPro" id="IPR043504">
    <property type="entry name" value="Peptidase_S1_PA_chymotrypsin"/>
</dbReference>
<evidence type="ECO:0000256" key="3">
    <source>
        <dbReference type="RuleBase" id="RU363034"/>
    </source>
</evidence>
<keyword evidence="1" id="KW-1015">Disulfide bond</keyword>
<keyword evidence="4" id="KW-1133">Transmembrane helix</keyword>
<dbReference type="PROSITE" id="PS00135">
    <property type="entry name" value="TRYPSIN_SER"/>
    <property type="match status" value="1"/>
</dbReference>
<evidence type="ECO:0000256" key="1">
    <source>
        <dbReference type="ARBA" id="ARBA00023157"/>
    </source>
</evidence>
<dbReference type="InterPro" id="IPR018114">
    <property type="entry name" value="TRYPSIN_HIS"/>
</dbReference>
<keyword evidence="5" id="KW-0732">Signal</keyword>
<dbReference type="InterPro" id="IPR009003">
    <property type="entry name" value="Peptidase_S1_PA"/>
</dbReference>
<dbReference type="PANTHER" id="PTHR24256">
    <property type="entry name" value="TRYPTASE-RELATED"/>
    <property type="match status" value="1"/>
</dbReference>
<evidence type="ECO:0000256" key="5">
    <source>
        <dbReference type="SAM" id="SignalP"/>
    </source>
</evidence>
<keyword evidence="3" id="KW-0720">Serine protease</keyword>
<proteinExistence type="inferred from homology"/>
<feature type="transmembrane region" description="Helical" evidence="4">
    <location>
        <begin position="303"/>
        <end position="336"/>
    </location>
</feature>
<dbReference type="InterPro" id="IPR051487">
    <property type="entry name" value="Ser/Thr_Proteases_Immune/Dev"/>
</dbReference>
<dbReference type="Pfam" id="PF00089">
    <property type="entry name" value="Trypsin"/>
    <property type="match status" value="1"/>
</dbReference>
<dbReference type="PRINTS" id="PR00722">
    <property type="entry name" value="CHYMOTRYPSIN"/>
</dbReference>
<reference evidence="7" key="1">
    <citation type="submission" date="2021-12" db="EMBL/GenBank/DDBJ databases">
        <authorList>
            <person name="King R."/>
        </authorList>
    </citation>
    <scope>NUCLEOTIDE SEQUENCE</scope>
</reference>
<accession>A0ABN8EAE1</accession>
<dbReference type="PROSITE" id="PS50240">
    <property type="entry name" value="TRYPSIN_DOM"/>
    <property type="match status" value="1"/>
</dbReference>
<keyword evidence="3" id="KW-0645">Protease</keyword>
<keyword evidence="3" id="KW-0378">Hydrolase</keyword>
<dbReference type="Proteomes" id="UP001153292">
    <property type="component" value="Chromosome 15"/>
</dbReference>
<keyword evidence="4" id="KW-0472">Membrane</keyword>
<protein>
    <recommendedName>
        <fullName evidence="6">Peptidase S1 domain-containing protein</fullName>
    </recommendedName>
</protein>
<feature type="domain" description="Peptidase S1" evidence="6">
    <location>
        <begin position="45"/>
        <end position="300"/>
    </location>
</feature>
<dbReference type="Gene3D" id="2.40.10.10">
    <property type="entry name" value="Trypsin-like serine proteases"/>
    <property type="match status" value="1"/>
</dbReference>